<dbReference type="InterPro" id="IPR035595">
    <property type="entry name" value="UDP_glycos_trans_CS"/>
</dbReference>
<dbReference type="GO" id="GO:0016758">
    <property type="term" value="F:hexosyltransferase activity"/>
    <property type="evidence" value="ECO:0007669"/>
    <property type="project" value="UniProtKB-ARBA"/>
</dbReference>
<evidence type="ECO:0000256" key="5">
    <source>
        <dbReference type="RuleBase" id="RU362057"/>
    </source>
</evidence>
<dbReference type="AlphaFoldDB" id="A0ABC8SEJ9"/>
<protein>
    <recommendedName>
        <fullName evidence="5">Glycosyltransferase</fullName>
        <ecNumber evidence="5">2.4.1.-</ecNumber>
    </recommendedName>
</protein>
<dbReference type="PANTHER" id="PTHR11926">
    <property type="entry name" value="GLUCOSYL/GLUCURONOSYL TRANSFERASES"/>
    <property type="match status" value="1"/>
</dbReference>
<comment type="caution">
    <text evidence="6">The sequence shown here is derived from an EMBL/GenBank/DDBJ whole genome shotgun (WGS) entry which is preliminary data.</text>
</comment>
<dbReference type="FunFam" id="3.40.50.2000:FF:000078">
    <property type="entry name" value="Glycosyltransferase"/>
    <property type="match status" value="1"/>
</dbReference>
<dbReference type="Proteomes" id="UP001642360">
    <property type="component" value="Unassembled WGS sequence"/>
</dbReference>
<dbReference type="Pfam" id="PF00201">
    <property type="entry name" value="UDPGT"/>
    <property type="match status" value="1"/>
</dbReference>
<evidence type="ECO:0000313" key="6">
    <source>
        <dbReference type="EMBL" id="CAK9155275.1"/>
    </source>
</evidence>
<sequence>MADLNWKPHAIMISFHLQGHIIPYVHLAIKLASKGLTITFVHTQSIHQQIIKAQSDNTPAGTDIFSEARTSGLDIRYMTVSDGLPVEFDRSVKSEQYWESFLNVFPVNIDDLVGEIVRREPSSELFLIADTFYLWPEKIAKKYNLVNVSFWTEPALVFNLYYHLDLLRQNGHFGSNDNRKGTIDYIPGVKAIEPKDLMSYLQDTDLSSVIHWIIFRAFEEEVKKADFVLCNTVQELEAETIASLQQRQPFYAVGPIFPTGFTKSVVATSLWSESDCTHWLNTKSHGSVLYVSFGSLAQANQLDIVEIAHGLLLSEVNFVWVIRPGMVSSDDTNILPVGFEENIKGRGLIVPWCTQIEVISNPAIGGFLTHCGWNSTLESIWCGVPLLCFPLFTDQFTNRKLVVDDWKIGLNLCDGESITREEVAEKISHLMGGKSLDELRKETKKVRKVLEDALATDGSTEKNFDRFIKDVKAKIRQKHEDRPSNHS</sequence>
<evidence type="ECO:0000256" key="1">
    <source>
        <dbReference type="ARBA" id="ARBA00009995"/>
    </source>
</evidence>
<proteinExistence type="inferred from homology"/>
<keyword evidence="2 4" id="KW-0328">Glycosyltransferase</keyword>
<evidence type="ECO:0000256" key="3">
    <source>
        <dbReference type="ARBA" id="ARBA00022679"/>
    </source>
</evidence>
<keyword evidence="7" id="KW-1185">Reference proteome</keyword>
<dbReference type="EMBL" id="CAUOFW020002669">
    <property type="protein sequence ID" value="CAK9155275.1"/>
    <property type="molecule type" value="Genomic_DNA"/>
</dbReference>
<dbReference type="PROSITE" id="PS00375">
    <property type="entry name" value="UDPGT"/>
    <property type="match status" value="1"/>
</dbReference>
<accession>A0ABC8SEJ9</accession>
<gene>
    <name evidence="6" type="ORF">ILEXP_LOCUS23674</name>
</gene>
<dbReference type="PANTHER" id="PTHR11926:SF1494">
    <property type="entry name" value="FLAVONOL 3-O-GLUCOSYLTRANSFERASE UGT76E12-RELATED"/>
    <property type="match status" value="1"/>
</dbReference>
<comment type="similarity">
    <text evidence="1 4">Belongs to the UDP-glycosyltransferase family.</text>
</comment>
<name>A0ABC8SEJ9_9AQUA</name>
<dbReference type="InterPro" id="IPR002213">
    <property type="entry name" value="UDP_glucos_trans"/>
</dbReference>
<dbReference type="CDD" id="cd03784">
    <property type="entry name" value="GT1_Gtf-like"/>
    <property type="match status" value="1"/>
</dbReference>
<evidence type="ECO:0000256" key="4">
    <source>
        <dbReference type="RuleBase" id="RU003718"/>
    </source>
</evidence>
<organism evidence="6 7">
    <name type="scientific">Ilex paraguariensis</name>
    <name type="common">yerba mate</name>
    <dbReference type="NCBI Taxonomy" id="185542"/>
    <lineage>
        <taxon>Eukaryota</taxon>
        <taxon>Viridiplantae</taxon>
        <taxon>Streptophyta</taxon>
        <taxon>Embryophyta</taxon>
        <taxon>Tracheophyta</taxon>
        <taxon>Spermatophyta</taxon>
        <taxon>Magnoliopsida</taxon>
        <taxon>eudicotyledons</taxon>
        <taxon>Gunneridae</taxon>
        <taxon>Pentapetalae</taxon>
        <taxon>asterids</taxon>
        <taxon>campanulids</taxon>
        <taxon>Aquifoliales</taxon>
        <taxon>Aquifoliaceae</taxon>
        <taxon>Ilex</taxon>
    </lineage>
</organism>
<dbReference type="EC" id="2.4.1.-" evidence="5"/>
<dbReference type="Gene3D" id="3.40.50.2000">
    <property type="entry name" value="Glycogen Phosphorylase B"/>
    <property type="match status" value="2"/>
</dbReference>
<dbReference type="SUPFAM" id="SSF53756">
    <property type="entry name" value="UDP-Glycosyltransferase/glycogen phosphorylase"/>
    <property type="match status" value="1"/>
</dbReference>
<evidence type="ECO:0000313" key="7">
    <source>
        <dbReference type="Proteomes" id="UP001642360"/>
    </source>
</evidence>
<evidence type="ECO:0000256" key="2">
    <source>
        <dbReference type="ARBA" id="ARBA00022676"/>
    </source>
</evidence>
<keyword evidence="3 4" id="KW-0808">Transferase</keyword>
<reference evidence="6 7" key="1">
    <citation type="submission" date="2024-02" db="EMBL/GenBank/DDBJ databases">
        <authorList>
            <person name="Vignale AGUSTIN F."/>
            <person name="Sosa J E."/>
            <person name="Modenutti C."/>
        </authorList>
    </citation>
    <scope>NUCLEOTIDE SEQUENCE [LARGE SCALE GENOMIC DNA]</scope>
</reference>